<protein>
    <submittedName>
        <fullName evidence="1">Unnamed protein product</fullName>
    </submittedName>
</protein>
<reference evidence="1" key="1">
    <citation type="submission" date="2023-04" db="EMBL/GenBank/DDBJ databases">
        <title>Ambrosiozyma monospora NBRC 10751.</title>
        <authorList>
            <person name="Ichikawa N."/>
            <person name="Sato H."/>
            <person name="Tonouchi N."/>
        </authorList>
    </citation>
    <scope>NUCLEOTIDE SEQUENCE</scope>
    <source>
        <strain evidence="1">NBRC 10751</strain>
    </source>
</reference>
<organism evidence="1 2">
    <name type="scientific">Ambrosiozyma monospora</name>
    <name type="common">Yeast</name>
    <name type="synonym">Endomycopsis monosporus</name>
    <dbReference type="NCBI Taxonomy" id="43982"/>
    <lineage>
        <taxon>Eukaryota</taxon>
        <taxon>Fungi</taxon>
        <taxon>Dikarya</taxon>
        <taxon>Ascomycota</taxon>
        <taxon>Saccharomycotina</taxon>
        <taxon>Pichiomycetes</taxon>
        <taxon>Pichiales</taxon>
        <taxon>Pichiaceae</taxon>
        <taxon>Ambrosiozyma</taxon>
    </lineage>
</organism>
<accession>A0ACB5T570</accession>
<dbReference type="Proteomes" id="UP001165064">
    <property type="component" value="Unassembled WGS sequence"/>
</dbReference>
<evidence type="ECO:0000313" key="2">
    <source>
        <dbReference type="Proteomes" id="UP001165064"/>
    </source>
</evidence>
<sequence>MTSTKTSKSKPIKLKQNPAKQLNQETNPKLTPLSSYKTTTTSSNTNNNANENTTTPPTSPQSVQSANTTNTSPSSPSSHSSSTSSPADPKPIFTNTTSHSNKKIQPQPPANPHPIKSQFQLRYPSSNLIFTPTRNEIKGELTIVLLQDLPNVTGIDMGFSGDVVIRCSEYRFTSATPGTGVLASQSVMFDTVRQVAFVEEAVFDSWKEEEGVVGDKLVFERVRGDGGDGEDEVDGVRNVETDGETTKGDEVEKGKVDQESVGDGSGTSLGDVELLEKMKDYDGFKSVDVDHHEGHSEVDEKNTNTNYDYINTPTTIVNEIEDPLGQSTATETNTKSTIIDSNEIYYTDTHKPDIENENENENDKDNQTPPVAVACPWEKTKHGVTFKKGTVLKYPFQFNIQSMNGGELPTSCRAFGEKSGETGLTLIAVM</sequence>
<dbReference type="EMBL" id="BSXS01003480">
    <property type="protein sequence ID" value="GME81386.1"/>
    <property type="molecule type" value="Genomic_DNA"/>
</dbReference>
<keyword evidence="2" id="KW-1185">Reference proteome</keyword>
<gene>
    <name evidence="1" type="ORF">Amon02_000490200</name>
</gene>
<name>A0ACB5T570_AMBMO</name>
<comment type="caution">
    <text evidence="1">The sequence shown here is derived from an EMBL/GenBank/DDBJ whole genome shotgun (WGS) entry which is preliminary data.</text>
</comment>
<proteinExistence type="predicted"/>
<evidence type="ECO:0000313" key="1">
    <source>
        <dbReference type="EMBL" id="GME81386.1"/>
    </source>
</evidence>